<dbReference type="AlphaFoldDB" id="A0A8K0L3H9"/>
<reference evidence="1" key="1">
    <citation type="submission" date="2021-07" db="EMBL/GenBank/DDBJ databases">
        <title>Elsinoe batatas strain:CRI-CJ2 Genome sequencing and assembly.</title>
        <authorList>
            <person name="Huang L."/>
        </authorList>
    </citation>
    <scope>NUCLEOTIDE SEQUENCE</scope>
    <source>
        <strain evidence="1">CRI-CJ2</strain>
    </source>
</reference>
<dbReference type="Proteomes" id="UP000809789">
    <property type="component" value="Unassembled WGS sequence"/>
</dbReference>
<protein>
    <submittedName>
        <fullName evidence="1">Uncharacterized protein</fullName>
    </submittedName>
</protein>
<name>A0A8K0L3H9_9PEZI</name>
<accession>A0A8K0L3H9</accession>
<evidence type="ECO:0000313" key="1">
    <source>
        <dbReference type="EMBL" id="KAG8628447.1"/>
    </source>
</evidence>
<dbReference type="EMBL" id="JAESVG020000004">
    <property type="protein sequence ID" value="KAG8628447.1"/>
    <property type="molecule type" value="Genomic_DNA"/>
</dbReference>
<proteinExistence type="predicted"/>
<gene>
    <name evidence="1" type="ORF">KVT40_004320</name>
</gene>
<comment type="caution">
    <text evidence="1">The sequence shown here is derived from an EMBL/GenBank/DDBJ whole genome shotgun (WGS) entry which is preliminary data.</text>
</comment>
<dbReference type="OrthoDB" id="10385755at2759"/>
<organism evidence="1 2">
    <name type="scientific">Elsinoe batatas</name>
    <dbReference type="NCBI Taxonomy" id="2601811"/>
    <lineage>
        <taxon>Eukaryota</taxon>
        <taxon>Fungi</taxon>
        <taxon>Dikarya</taxon>
        <taxon>Ascomycota</taxon>
        <taxon>Pezizomycotina</taxon>
        <taxon>Dothideomycetes</taxon>
        <taxon>Dothideomycetidae</taxon>
        <taxon>Myriangiales</taxon>
        <taxon>Elsinoaceae</taxon>
        <taxon>Elsinoe</taxon>
    </lineage>
</organism>
<evidence type="ECO:0000313" key="2">
    <source>
        <dbReference type="Proteomes" id="UP000809789"/>
    </source>
</evidence>
<keyword evidence="2" id="KW-1185">Reference proteome</keyword>
<sequence length="107" mass="11910">MDPIVLFIGTFLQTFVKTLVVLFGSVPVQVAVPVRPQAECGLVEMDPVFDMLRHIHSCEVLQAYIKPASEIADPSPHQRRLAIRSQVTMGGFSGFDESFVKVFLFQS</sequence>